<reference evidence="1 2" key="1">
    <citation type="submission" date="2021-03" db="EMBL/GenBank/DDBJ databases">
        <title>Sequencing the genomes of 1000 actinobacteria strains.</title>
        <authorList>
            <person name="Klenk H.-P."/>
        </authorList>
    </citation>
    <scope>NUCLEOTIDE SEQUENCE [LARGE SCALE GENOMIC DNA]</scope>
    <source>
        <strain evidence="1 2">DSM 45256</strain>
    </source>
</reference>
<sequence>MAENKLDALRDYYDTHCTADEMEDGTWETDVYPNPMVSTSLRLPKDVLDWVRAQAATEGIGHTALIRRWIEQRRALEQADAARVDQRLDVLAEAVLAVGSAVAQPNAALADALRRVAESVPTQQQGDRDAGTPAH</sequence>
<gene>
    <name evidence="1" type="ORF">JOF36_007639</name>
</gene>
<keyword evidence="2" id="KW-1185">Reference proteome</keyword>
<evidence type="ECO:0000313" key="1">
    <source>
        <dbReference type="EMBL" id="MBP2371866.1"/>
    </source>
</evidence>
<protein>
    <submittedName>
        <fullName evidence="1">Uncharacterized protein (DUF4415 family)</fullName>
    </submittedName>
</protein>
<dbReference type="Proteomes" id="UP001519295">
    <property type="component" value="Unassembled WGS sequence"/>
</dbReference>
<name>A0ABS4W6N3_9PSEU</name>
<accession>A0ABS4W6N3</accession>
<proteinExistence type="predicted"/>
<dbReference type="EMBL" id="JAGINU010000004">
    <property type="protein sequence ID" value="MBP2371866.1"/>
    <property type="molecule type" value="Genomic_DNA"/>
</dbReference>
<evidence type="ECO:0000313" key="2">
    <source>
        <dbReference type="Proteomes" id="UP001519295"/>
    </source>
</evidence>
<dbReference type="RefSeq" id="WP_210036945.1">
    <property type="nucleotide sequence ID" value="NZ_JAGINU010000004.1"/>
</dbReference>
<comment type="caution">
    <text evidence="1">The sequence shown here is derived from an EMBL/GenBank/DDBJ whole genome shotgun (WGS) entry which is preliminary data.</text>
</comment>
<organism evidence="1 2">
    <name type="scientific">Pseudonocardia parietis</name>
    <dbReference type="NCBI Taxonomy" id="570936"/>
    <lineage>
        <taxon>Bacteria</taxon>
        <taxon>Bacillati</taxon>
        <taxon>Actinomycetota</taxon>
        <taxon>Actinomycetes</taxon>
        <taxon>Pseudonocardiales</taxon>
        <taxon>Pseudonocardiaceae</taxon>
        <taxon>Pseudonocardia</taxon>
    </lineage>
</organism>